<protein>
    <submittedName>
        <fullName evidence="1">Uncharacterized protein</fullName>
    </submittedName>
</protein>
<organism evidence="1 2">
    <name type="scientific">Lindgomyces ingoldianus</name>
    <dbReference type="NCBI Taxonomy" id="673940"/>
    <lineage>
        <taxon>Eukaryota</taxon>
        <taxon>Fungi</taxon>
        <taxon>Dikarya</taxon>
        <taxon>Ascomycota</taxon>
        <taxon>Pezizomycotina</taxon>
        <taxon>Dothideomycetes</taxon>
        <taxon>Pleosporomycetidae</taxon>
        <taxon>Pleosporales</taxon>
        <taxon>Lindgomycetaceae</taxon>
        <taxon>Lindgomyces</taxon>
    </lineage>
</organism>
<reference evidence="1" key="1">
    <citation type="journal article" date="2020" name="Stud. Mycol.">
        <title>101 Dothideomycetes genomes: a test case for predicting lifestyles and emergence of pathogens.</title>
        <authorList>
            <person name="Haridas S."/>
            <person name="Albert R."/>
            <person name="Binder M."/>
            <person name="Bloem J."/>
            <person name="Labutti K."/>
            <person name="Salamov A."/>
            <person name="Andreopoulos B."/>
            <person name="Baker S."/>
            <person name="Barry K."/>
            <person name="Bills G."/>
            <person name="Bluhm B."/>
            <person name="Cannon C."/>
            <person name="Castanera R."/>
            <person name="Culley D."/>
            <person name="Daum C."/>
            <person name="Ezra D."/>
            <person name="Gonzalez J."/>
            <person name="Henrissat B."/>
            <person name="Kuo A."/>
            <person name="Liang C."/>
            <person name="Lipzen A."/>
            <person name="Lutzoni F."/>
            <person name="Magnuson J."/>
            <person name="Mondo S."/>
            <person name="Nolan M."/>
            <person name="Ohm R."/>
            <person name="Pangilinan J."/>
            <person name="Park H.-J."/>
            <person name="Ramirez L."/>
            <person name="Alfaro M."/>
            <person name="Sun H."/>
            <person name="Tritt A."/>
            <person name="Yoshinaga Y."/>
            <person name="Zwiers L.-H."/>
            <person name="Turgeon B."/>
            <person name="Goodwin S."/>
            <person name="Spatafora J."/>
            <person name="Crous P."/>
            <person name="Grigoriev I."/>
        </authorList>
    </citation>
    <scope>NUCLEOTIDE SEQUENCE</scope>
    <source>
        <strain evidence="1">ATCC 200398</strain>
    </source>
</reference>
<keyword evidence="2" id="KW-1185">Reference proteome</keyword>
<dbReference type="EMBL" id="MU003534">
    <property type="protein sequence ID" value="KAF2464675.1"/>
    <property type="molecule type" value="Genomic_DNA"/>
</dbReference>
<evidence type="ECO:0000313" key="1">
    <source>
        <dbReference type="EMBL" id="KAF2464675.1"/>
    </source>
</evidence>
<gene>
    <name evidence="1" type="ORF">BDR25DRAFT_94603</name>
</gene>
<evidence type="ECO:0000313" key="2">
    <source>
        <dbReference type="Proteomes" id="UP000799755"/>
    </source>
</evidence>
<name>A0ACB6QEU9_9PLEO</name>
<sequence length="192" mass="21027">MLPMWKIAMNRSPELRVSNLSQQNQPPLYHYRKRGVGRRAVLRACWLAHSMSGAGGDDGLRKSRSAAGNGREADGTSKGGRAQAVRTGPGCSLSGWRGAVSGRELSARRRSCPAAEKSRTLVGAQTEARFRCRYARWKKLKGPHSRSLAEGGVGVLDGCGPRRWECRKSRRPMHGRAGSCNLQFQQSSPRIA</sequence>
<proteinExistence type="predicted"/>
<dbReference type="Proteomes" id="UP000799755">
    <property type="component" value="Unassembled WGS sequence"/>
</dbReference>
<comment type="caution">
    <text evidence="1">The sequence shown here is derived from an EMBL/GenBank/DDBJ whole genome shotgun (WGS) entry which is preliminary data.</text>
</comment>
<accession>A0ACB6QEU9</accession>